<feature type="domain" description="Penicillin-binding protein dimerisation" evidence="16">
    <location>
        <begin position="59"/>
        <end position="230"/>
    </location>
</feature>
<gene>
    <name evidence="17" type="primary">mrdA</name>
    <name evidence="17" type="ORF">WKV44_04185</name>
</gene>
<accession>A0ABU9UAP6</accession>
<evidence type="ECO:0000259" key="16">
    <source>
        <dbReference type="Pfam" id="PF03717"/>
    </source>
</evidence>
<feature type="domain" description="Penicillin-binding protein transpeptidase" evidence="15">
    <location>
        <begin position="262"/>
        <end position="591"/>
    </location>
</feature>
<evidence type="ECO:0000256" key="4">
    <source>
        <dbReference type="ARBA" id="ARBA00022519"/>
    </source>
</evidence>
<dbReference type="EC" id="3.4.16.4" evidence="17"/>
<keyword evidence="10" id="KW-0573">Peptidoglycan synthesis</keyword>
<dbReference type="PANTHER" id="PTHR30627">
    <property type="entry name" value="PEPTIDOGLYCAN D,D-TRANSPEPTIDASE"/>
    <property type="match status" value="1"/>
</dbReference>
<sequence>MGLTVLGRKNNHRLVLLMIFVIILFIIYIFRLFYLQIIAGNWYQNQAKENVNRDIILIPKRGDIFDTNFSVRLATSYESFSLYITPGDVPAGQLEEELVNLSLLLKRDNNFYLDKVKKYNPNTFSPILLDKDLSFSDITRIAENISNFPAISWQKTPIRFYPYGNTYSHLIGYVGEITSTELKTLYNKGYTPGEIIGKTGLEKQYEKILKGKSGKLRRIVDARGQIIDEKINKAPESGKDLIISIDPYIQELSQKALGERNGAVVVLKPVTGELLALYSYPTYDPNLFFNSKTGSMEFKKLSLDPSFPFINRAIQSTFPPASTFKLVMSTAALAEKDITEEETVFCSGSYIYGDRAFNCWVKTGHGVVNLRKAVAQSCDVYFYKLGAEKLGVEKISQYANMFGFGNKTNIDLPGEVAGIVPNPKWKKDRFNYPWLGGDTVNMSIGQGFLAVTPIQMADMIAMIVNNGYIITPHIVKEIKDPVSGYTIESHKPEILTAVNINEEIFIKLKELMRAVITEGTAKSVITTNKVAVAGKTGTGEVGLKDRFVSWFAAYAPYDTKNPNDIVVVVVLVDASNNWEWWAPKAANIIFHGIFTRAKYNDIIDELKRTGAWYLY</sequence>
<evidence type="ECO:0000256" key="3">
    <source>
        <dbReference type="ARBA" id="ARBA00022475"/>
    </source>
</evidence>
<proteinExistence type="predicted"/>
<feature type="transmembrane region" description="Helical" evidence="14">
    <location>
        <begin position="14"/>
        <end position="34"/>
    </location>
</feature>
<evidence type="ECO:0000256" key="9">
    <source>
        <dbReference type="ARBA" id="ARBA00022960"/>
    </source>
</evidence>
<keyword evidence="4" id="KW-0997">Cell inner membrane</keyword>
<evidence type="ECO:0000256" key="2">
    <source>
        <dbReference type="ARBA" id="ARBA00004236"/>
    </source>
</evidence>
<evidence type="ECO:0000256" key="1">
    <source>
        <dbReference type="ARBA" id="ARBA00004167"/>
    </source>
</evidence>
<keyword evidence="18" id="KW-1185">Reference proteome</keyword>
<evidence type="ECO:0000256" key="14">
    <source>
        <dbReference type="SAM" id="Phobius"/>
    </source>
</evidence>
<dbReference type="InterPro" id="IPR017790">
    <property type="entry name" value="Penicillin-binding_protein_2"/>
</dbReference>
<dbReference type="EMBL" id="JBCHKQ010000002">
    <property type="protein sequence ID" value="MEM5947738.1"/>
    <property type="molecule type" value="Genomic_DNA"/>
</dbReference>
<evidence type="ECO:0000256" key="8">
    <source>
        <dbReference type="ARBA" id="ARBA00022801"/>
    </source>
</evidence>
<dbReference type="InterPro" id="IPR001460">
    <property type="entry name" value="PCN-bd_Tpept"/>
</dbReference>
<keyword evidence="12 14" id="KW-0472">Membrane</keyword>
<evidence type="ECO:0000259" key="15">
    <source>
        <dbReference type="Pfam" id="PF00905"/>
    </source>
</evidence>
<dbReference type="InterPro" id="IPR005311">
    <property type="entry name" value="PBP_dimer"/>
</dbReference>
<evidence type="ECO:0000256" key="6">
    <source>
        <dbReference type="ARBA" id="ARBA00022670"/>
    </source>
</evidence>
<dbReference type="GO" id="GO:0009002">
    <property type="term" value="F:serine-type D-Ala-D-Ala carboxypeptidase activity"/>
    <property type="evidence" value="ECO:0007669"/>
    <property type="project" value="UniProtKB-EC"/>
</dbReference>
<evidence type="ECO:0000256" key="7">
    <source>
        <dbReference type="ARBA" id="ARBA00022692"/>
    </source>
</evidence>
<keyword evidence="3" id="KW-1003">Cell membrane</keyword>
<keyword evidence="8 17" id="KW-0378">Hydrolase</keyword>
<comment type="caution">
    <text evidence="17">The sequence shown here is derived from an EMBL/GenBank/DDBJ whole genome shotgun (WGS) entry which is preliminary data.</text>
</comment>
<dbReference type="PANTHER" id="PTHR30627:SF2">
    <property type="entry name" value="PEPTIDOGLYCAN D,D-TRANSPEPTIDASE MRDA"/>
    <property type="match status" value="1"/>
</dbReference>
<evidence type="ECO:0000313" key="17">
    <source>
        <dbReference type="EMBL" id="MEM5947738.1"/>
    </source>
</evidence>
<dbReference type="RefSeq" id="WP_420069188.1">
    <property type="nucleotide sequence ID" value="NZ_JBCHKQ010000002.1"/>
</dbReference>
<comment type="subcellular location">
    <subcellularLocation>
        <location evidence="2">Cell membrane</location>
    </subcellularLocation>
    <subcellularLocation>
        <location evidence="1">Membrane</location>
        <topology evidence="1">Single-pass membrane protein</topology>
    </subcellularLocation>
</comment>
<dbReference type="InterPro" id="IPR050515">
    <property type="entry name" value="Beta-lactam/transpept"/>
</dbReference>
<reference evidence="17 18" key="1">
    <citation type="submission" date="2024-03" db="EMBL/GenBank/DDBJ databases">
        <title>Ignisphaera cupida sp. nov., a hyperthermophilic hydrolytic archaeon from a hot spring of Kamchatka, and proposal of Ignisphaeraceae fam. nov.</title>
        <authorList>
            <person name="Podosokorskaya O.A."/>
            <person name="Elcheninov A.G."/>
            <person name="Maltseva A.I."/>
            <person name="Zayulina K.S."/>
            <person name="Novikov A."/>
            <person name="Merkel A.Y."/>
        </authorList>
    </citation>
    <scope>NUCLEOTIDE SEQUENCE [LARGE SCALE GENOMIC DNA]</scope>
    <source>
        <strain evidence="17 18">38H-sp</strain>
    </source>
</reference>
<dbReference type="Proteomes" id="UP001466331">
    <property type="component" value="Unassembled WGS sequence"/>
</dbReference>
<keyword evidence="7 14" id="KW-0812">Transmembrane</keyword>
<name>A0ABU9UAP6_9SPIR</name>
<dbReference type="NCBIfam" id="TIGR03423">
    <property type="entry name" value="pbp2_mrdA"/>
    <property type="match status" value="1"/>
</dbReference>
<keyword evidence="13" id="KW-0961">Cell wall biogenesis/degradation</keyword>
<evidence type="ECO:0000256" key="5">
    <source>
        <dbReference type="ARBA" id="ARBA00022645"/>
    </source>
</evidence>
<dbReference type="Pfam" id="PF03717">
    <property type="entry name" value="PBP_dimer"/>
    <property type="match status" value="1"/>
</dbReference>
<dbReference type="Gene3D" id="3.30.1390.30">
    <property type="entry name" value="Penicillin-binding protein 2a, domain 3"/>
    <property type="match status" value="1"/>
</dbReference>
<evidence type="ECO:0000313" key="18">
    <source>
        <dbReference type="Proteomes" id="UP001466331"/>
    </source>
</evidence>
<keyword evidence="6" id="KW-0645">Protease</keyword>
<keyword evidence="9" id="KW-0133">Cell shape</keyword>
<protein>
    <submittedName>
        <fullName evidence="17">Penicillin-binding protein 2</fullName>
        <ecNumber evidence="17">3.4.16.4</ecNumber>
    </submittedName>
</protein>
<dbReference type="InterPro" id="IPR036138">
    <property type="entry name" value="PBP_dimer_sf"/>
</dbReference>
<dbReference type="InterPro" id="IPR012338">
    <property type="entry name" value="Beta-lactam/transpept-like"/>
</dbReference>
<dbReference type="Pfam" id="PF00905">
    <property type="entry name" value="Transpeptidase"/>
    <property type="match status" value="1"/>
</dbReference>
<dbReference type="SUPFAM" id="SSF56519">
    <property type="entry name" value="Penicillin binding protein dimerisation domain"/>
    <property type="match status" value="1"/>
</dbReference>
<evidence type="ECO:0000256" key="13">
    <source>
        <dbReference type="ARBA" id="ARBA00023316"/>
    </source>
</evidence>
<keyword evidence="5 17" id="KW-0121">Carboxypeptidase</keyword>
<dbReference type="SUPFAM" id="SSF56601">
    <property type="entry name" value="beta-lactamase/transpeptidase-like"/>
    <property type="match status" value="1"/>
</dbReference>
<keyword evidence="11 14" id="KW-1133">Transmembrane helix</keyword>
<evidence type="ECO:0000256" key="11">
    <source>
        <dbReference type="ARBA" id="ARBA00022989"/>
    </source>
</evidence>
<dbReference type="Gene3D" id="3.90.1310.10">
    <property type="entry name" value="Penicillin-binding protein 2a (Domain 2)"/>
    <property type="match status" value="1"/>
</dbReference>
<evidence type="ECO:0000256" key="12">
    <source>
        <dbReference type="ARBA" id="ARBA00023136"/>
    </source>
</evidence>
<evidence type="ECO:0000256" key="10">
    <source>
        <dbReference type="ARBA" id="ARBA00022984"/>
    </source>
</evidence>
<organism evidence="17 18">
    <name type="scientific">Rarispira pelagica</name>
    <dbReference type="NCBI Taxonomy" id="3141764"/>
    <lineage>
        <taxon>Bacteria</taxon>
        <taxon>Pseudomonadati</taxon>
        <taxon>Spirochaetota</taxon>
        <taxon>Spirochaetia</taxon>
        <taxon>Winmispirales</taxon>
        <taxon>Winmispiraceae</taxon>
        <taxon>Rarispira</taxon>
    </lineage>
</organism>
<dbReference type="Gene3D" id="3.40.710.10">
    <property type="entry name" value="DD-peptidase/beta-lactamase superfamily"/>
    <property type="match status" value="1"/>
</dbReference>